<dbReference type="OrthoDB" id="26525at2759"/>
<keyword evidence="1" id="KW-0106">Calcium</keyword>
<reference evidence="3" key="1">
    <citation type="submission" date="2020-05" db="EMBL/GenBank/DDBJ databases">
        <title>WGS assembly of Corymbia citriodora subspecies variegata.</title>
        <authorList>
            <person name="Barry K."/>
            <person name="Hundley H."/>
            <person name="Shu S."/>
            <person name="Jenkins J."/>
            <person name="Grimwood J."/>
            <person name="Baten A."/>
        </authorList>
    </citation>
    <scope>NUCLEOTIDE SEQUENCE</scope>
    <source>
        <strain evidence="3">CV2-018</strain>
    </source>
</reference>
<dbReference type="PROSITE" id="PS50222">
    <property type="entry name" value="EF_HAND_2"/>
    <property type="match status" value="2"/>
</dbReference>
<dbReference type="AlphaFoldDB" id="A0A8T0CWS4"/>
<dbReference type="SMART" id="SM00054">
    <property type="entry name" value="EFh"/>
    <property type="match status" value="2"/>
</dbReference>
<dbReference type="Gramene" id="rna-gnl|WGS:JABURB|Cocit.L1142.1">
    <property type="protein sequence ID" value="cds-KAF7852053.1"/>
    <property type="gene ID" value="gene-BT93_L1142"/>
</dbReference>
<gene>
    <name evidence="3" type="ORF">BT93_L1142</name>
</gene>
<dbReference type="EMBL" id="MU089521">
    <property type="protein sequence ID" value="KAF7852053.1"/>
    <property type="molecule type" value="Genomic_DNA"/>
</dbReference>
<protein>
    <recommendedName>
        <fullName evidence="2">EF-hand domain-containing protein</fullName>
    </recommendedName>
</protein>
<keyword evidence="4" id="KW-1185">Reference proteome</keyword>
<dbReference type="InterPro" id="IPR002048">
    <property type="entry name" value="EF_hand_dom"/>
</dbReference>
<dbReference type="SUPFAM" id="SSF47473">
    <property type="entry name" value="EF-hand"/>
    <property type="match status" value="1"/>
</dbReference>
<evidence type="ECO:0000313" key="3">
    <source>
        <dbReference type="EMBL" id="KAF7852053.1"/>
    </source>
</evidence>
<dbReference type="InterPro" id="IPR011992">
    <property type="entry name" value="EF-hand-dom_pair"/>
</dbReference>
<dbReference type="Proteomes" id="UP000806378">
    <property type="component" value="Unassembled WGS sequence"/>
</dbReference>
<evidence type="ECO:0000256" key="1">
    <source>
        <dbReference type="ARBA" id="ARBA00022837"/>
    </source>
</evidence>
<feature type="domain" description="EF-hand" evidence="2">
    <location>
        <begin position="75"/>
        <end position="110"/>
    </location>
</feature>
<organism evidence="3 4">
    <name type="scientific">Corymbia citriodora subsp. variegata</name>
    <dbReference type="NCBI Taxonomy" id="360336"/>
    <lineage>
        <taxon>Eukaryota</taxon>
        <taxon>Viridiplantae</taxon>
        <taxon>Streptophyta</taxon>
        <taxon>Embryophyta</taxon>
        <taxon>Tracheophyta</taxon>
        <taxon>Spermatophyta</taxon>
        <taxon>Magnoliopsida</taxon>
        <taxon>eudicotyledons</taxon>
        <taxon>Gunneridae</taxon>
        <taxon>Pentapetalae</taxon>
        <taxon>rosids</taxon>
        <taxon>malvids</taxon>
        <taxon>Myrtales</taxon>
        <taxon>Myrtaceae</taxon>
        <taxon>Myrtoideae</taxon>
        <taxon>Eucalypteae</taxon>
        <taxon>Corymbia</taxon>
    </lineage>
</organism>
<proteinExistence type="predicted"/>
<dbReference type="InterPro" id="IPR018247">
    <property type="entry name" value="EF_Hand_1_Ca_BS"/>
</dbReference>
<dbReference type="PROSITE" id="PS00018">
    <property type="entry name" value="EF_HAND_1"/>
    <property type="match status" value="1"/>
</dbReference>
<accession>A0A8T0CWS4</accession>
<sequence>MSFPNLFTGFASTGRAATISKCSPGAWEEAGSDEDVLVTMMAVVDANRDGFVEFEEFKRRGREGREDKLKEDAVAGGRLMEDVFRSMEKDGDGRLSYEDLRSYMVWAGQGTSEDEIKVIIRLGGSRKAEGVSLDGLMKVLAVDEDDGFF</sequence>
<dbReference type="GO" id="GO:0005509">
    <property type="term" value="F:calcium ion binding"/>
    <property type="evidence" value="ECO:0007669"/>
    <property type="project" value="InterPro"/>
</dbReference>
<evidence type="ECO:0000259" key="2">
    <source>
        <dbReference type="PROSITE" id="PS50222"/>
    </source>
</evidence>
<comment type="caution">
    <text evidence="3">The sequence shown here is derived from an EMBL/GenBank/DDBJ whole genome shotgun (WGS) entry which is preliminary data.</text>
</comment>
<feature type="domain" description="EF-hand" evidence="2">
    <location>
        <begin position="32"/>
        <end position="67"/>
    </location>
</feature>
<dbReference type="Pfam" id="PF13202">
    <property type="entry name" value="EF-hand_5"/>
    <property type="match status" value="2"/>
</dbReference>
<name>A0A8T0CWS4_CORYI</name>
<evidence type="ECO:0000313" key="4">
    <source>
        <dbReference type="Proteomes" id="UP000806378"/>
    </source>
</evidence>
<dbReference type="Gene3D" id="1.10.238.10">
    <property type="entry name" value="EF-hand"/>
    <property type="match status" value="1"/>
</dbReference>